<organism evidence="1 2">
    <name type="scientific">Saccharopolyspora cebuensis</name>
    <dbReference type="NCBI Taxonomy" id="418759"/>
    <lineage>
        <taxon>Bacteria</taxon>
        <taxon>Bacillati</taxon>
        <taxon>Actinomycetota</taxon>
        <taxon>Actinomycetes</taxon>
        <taxon>Pseudonocardiales</taxon>
        <taxon>Pseudonocardiaceae</taxon>
        <taxon>Saccharopolyspora</taxon>
    </lineage>
</organism>
<dbReference type="RefSeq" id="WP_345367063.1">
    <property type="nucleotide sequence ID" value="NZ_BAABII010000017.1"/>
</dbReference>
<gene>
    <name evidence="1" type="ORF">AB8O55_27260</name>
</gene>
<reference evidence="1 2" key="1">
    <citation type="submission" date="2024-08" db="EMBL/GenBank/DDBJ databases">
        <title>Genome mining of Saccharopolyspora cebuensis PGLac3 from Nigerian medicinal plant.</title>
        <authorList>
            <person name="Ezeobiora C.E."/>
            <person name="Igbokwe N.H."/>
            <person name="Amin D.H."/>
            <person name="Mendie U.E."/>
        </authorList>
    </citation>
    <scope>NUCLEOTIDE SEQUENCE [LARGE SCALE GENOMIC DNA]</scope>
    <source>
        <strain evidence="1 2">PGLac3</strain>
    </source>
</reference>
<dbReference type="Pfam" id="PF05402">
    <property type="entry name" value="PqqD"/>
    <property type="match status" value="1"/>
</dbReference>
<dbReference type="Gene3D" id="1.10.10.1150">
    <property type="entry name" value="Coenzyme PQQ synthesis protein D (PqqD)"/>
    <property type="match status" value="1"/>
</dbReference>
<evidence type="ECO:0000313" key="1">
    <source>
        <dbReference type="EMBL" id="MEY8043124.1"/>
    </source>
</evidence>
<sequence>MIEFAPQVILTETEHGVVLLDGETGGYWITNGNGAVVVRSLARDGTAADAATALRAANPSLDGDIAARDVAALLDELRRSGLVLP</sequence>
<name>A0ABV4CQW0_9PSEU</name>
<accession>A0ABV4CQW0</accession>
<comment type="caution">
    <text evidence="1">The sequence shown here is derived from an EMBL/GenBank/DDBJ whole genome shotgun (WGS) entry which is preliminary data.</text>
</comment>
<dbReference type="InterPro" id="IPR008792">
    <property type="entry name" value="PQQD"/>
</dbReference>
<proteinExistence type="predicted"/>
<dbReference type="InterPro" id="IPR041881">
    <property type="entry name" value="PqqD_sf"/>
</dbReference>
<protein>
    <submittedName>
        <fullName evidence="1">Lasso peptide biosynthesis PqqD family chaperone</fullName>
    </submittedName>
</protein>
<dbReference type="EMBL" id="JBGEHV010000078">
    <property type="protein sequence ID" value="MEY8043124.1"/>
    <property type="molecule type" value="Genomic_DNA"/>
</dbReference>
<dbReference type="Proteomes" id="UP001564626">
    <property type="component" value="Unassembled WGS sequence"/>
</dbReference>
<evidence type="ECO:0000313" key="2">
    <source>
        <dbReference type="Proteomes" id="UP001564626"/>
    </source>
</evidence>
<keyword evidence="2" id="KW-1185">Reference proteome</keyword>
<dbReference type="NCBIfam" id="NF033530">
    <property type="entry name" value="lasso_PqqD_Strm"/>
    <property type="match status" value="1"/>
</dbReference>